<organism evidence="1">
    <name type="scientific">Tanacetum cinerariifolium</name>
    <name type="common">Dalmatian daisy</name>
    <name type="synonym">Chrysanthemum cinerariifolium</name>
    <dbReference type="NCBI Taxonomy" id="118510"/>
    <lineage>
        <taxon>Eukaryota</taxon>
        <taxon>Viridiplantae</taxon>
        <taxon>Streptophyta</taxon>
        <taxon>Embryophyta</taxon>
        <taxon>Tracheophyta</taxon>
        <taxon>Spermatophyta</taxon>
        <taxon>Magnoliopsida</taxon>
        <taxon>eudicotyledons</taxon>
        <taxon>Gunneridae</taxon>
        <taxon>Pentapetalae</taxon>
        <taxon>asterids</taxon>
        <taxon>campanulids</taxon>
        <taxon>Asterales</taxon>
        <taxon>Asteraceae</taxon>
        <taxon>Asteroideae</taxon>
        <taxon>Anthemideae</taxon>
        <taxon>Anthemidinae</taxon>
        <taxon>Tanacetum</taxon>
    </lineage>
</organism>
<reference evidence="1" key="1">
    <citation type="journal article" date="2019" name="Sci. Rep.">
        <title>Draft genome of Tanacetum cinerariifolium, the natural source of mosquito coil.</title>
        <authorList>
            <person name="Yamashiro T."/>
            <person name="Shiraishi A."/>
            <person name="Satake H."/>
            <person name="Nakayama K."/>
        </authorList>
    </citation>
    <scope>NUCLEOTIDE SEQUENCE</scope>
</reference>
<comment type="caution">
    <text evidence="1">The sequence shown here is derived from an EMBL/GenBank/DDBJ whole genome shotgun (WGS) entry which is preliminary data.</text>
</comment>
<accession>A0A699HZA1</accession>
<sequence length="188" mass="21202">MLSDTNTLSAAAPAAMVRCSGGSALVRWWCGSTTSHSDFSLADYESFHFDLSIDPLPPADRIDSHHEEFTNEPAHIIPSPEYDCFYFDIVPHLGELTILFEENISKDSTKKLTSPKLNNFPHLLSDCDSTFSEEFSEINLFVSFPYGIKEKIFDLGILIFHRVHSKRFSILLLDEFSSISVIISDFLS</sequence>
<gene>
    <name evidence="1" type="ORF">Tci_471704</name>
</gene>
<dbReference type="EMBL" id="BKCJ010230320">
    <property type="protein sequence ID" value="GEY99730.1"/>
    <property type="molecule type" value="Genomic_DNA"/>
</dbReference>
<evidence type="ECO:0000313" key="1">
    <source>
        <dbReference type="EMBL" id="GEY99730.1"/>
    </source>
</evidence>
<proteinExistence type="predicted"/>
<dbReference type="AlphaFoldDB" id="A0A699HZA1"/>
<name>A0A699HZA1_TANCI</name>
<protein>
    <recommendedName>
        <fullName evidence="2">Reverse transcriptase domain-containing protein</fullName>
    </recommendedName>
</protein>
<evidence type="ECO:0008006" key="2">
    <source>
        <dbReference type="Google" id="ProtNLM"/>
    </source>
</evidence>